<dbReference type="Proteomes" id="UP000034837">
    <property type="component" value="Unassembled WGS sequence"/>
</dbReference>
<evidence type="ECO:0000313" key="3">
    <source>
        <dbReference type="Proteomes" id="UP000034837"/>
    </source>
</evidence>
<sequence>MHGLIIALFVAMGLGLSSTGWALFSFLTPGAREGSAFLEVLMKMCLVFGLPLLLVSTYCLYGPFSQAFKSNFLFPLGLFSFTMALSQFLYILWEARQLNKFLTIAPLFQKSQPNLAQTTIKWISKTFVVSIALGSTCFVLVLVDFFVTII</sequence>
<keyword evidence="1" id="KW-0812">Transmembrane</keyword>
<feature type="transmembrane region" description="Helical" evidence="1">
    <location>
        <begin position="73"/>
        <end position="93"/>
    </location>
</feature>
<keyword evidence="1" id="KW-0472">Membrane</keyword>
<organism evidence="2 3">
    <name type="scientific">Candidatus Magasanikbacteria bacterium GW2011_GWA2_42_32</name>
    <dbReference type="NCBI Taxonomy" id="1619039"/>
    <lineage>
        <taxon>Bacteria</taxon>
        <taxon>Candidatus Magasanikiibacteriota</taxon>
    </lineage>
</organism>
<gene>
    <name evidence="2" type="ORF">UV20_C0002G0058</name>
</gene>
<evidence type="ECO:0000313" key="2">
    <source>
        <dbReference type="EMBL" id="KKS57269.1"/>
    </source>
</evidence>
<reference evidence="2 3" key="1">
    <citation type="journal article" date="2015" name="Nature">
        <title>rRNA introns, odd ribosomes, and small enigmatic genomes across a large radiation of phyla.</title>
        <authorList>
            <person name="Brown C.T."/>
            <person name="Hug L.A."/>
            <person name="Thomas B.C."/>
            <person name="Sharon I."/>
            <person name="Castelle C.J."/>
            <person name="Singh A."/>
            <person name="Wilkins M.J."/>
            <person name="Williams K.H."/>
            <person name="Banfield J.F."/>
        </authorList>
    </citation>
    <scope>NUCLEOTIDE SEQUENCE [LARGE SCALE GENOMIC DNA]</scope>
</reference>
<evidence type="ECO:0000256" key="1">
    <source>
        <dbReference type="SAM" id="Phobius"/>
    </source>
</evidence>
<accession>A0A0G1A8M1</accession>
<feature type="transmembrane region" description="Helical" evidence="1">
    <location>
        <begin position="41"/>
        <end position="61"/>
    </location>
</feature>
<dbReference type="AlphaFoldDB" id="A0A0G1A8M1"/>
<comment type="caution">
    <text evidence="2">The sequence shown here is derived from an EMBL/GenBank/DDBJ whole genome shotgun (WGS) entry which is preliminary data.</text>
</comment>
<name>A0A0G1A8M1_9BACT</name>
<dbReference type="EMBL" id="LCDO01000002">
    <property type="protein sequence ID" value="KKS57269.1"/>
    <property type="molecule type" value="Genomic_DNA"/>
</dbReference>
<feature type="transmembrane region" description="Helical" evidence="1">
    <location>
        <begin position="127"/>
        <end position="147"/>
    </location>
</feature>
<proteinExistence type="predicted"/>
<protein>
    <submittedName>
        <fullName evidence="2">Uncharacterized protein</fullName>
    </submittedName>
</protein>
<keyword evidence="1" id="KW-1133">Transmembrane helix</keyword>